<gene>
    <name evidence="2" type="ORF">C5613_14875</name>
</gene>
<name>A0A2S8JAT8_RHOOP</name>
<evidence type="ECO:0000313" key="3">
    <source>
        <dbReference type="Proteomes" id="UP000239290"/>
    </source>
</evidence>
<evidence type="ECO:0008006" key="4">
    <source>
        <dbReference type="Google" id="ProtNLM"/>
    </source>
</evidence>
<dbReference type="Proteomes" id="UP000239290">
    <property type="component" value="Unassembled WGS sequence"/>
</dbReference>
<comment type="caution">
    <text evidence="2">The sequence shown here is derived from an EMBL/GenBank/DDBJ whole genome shotgun (WGS) entry which is preliminary data.</text>
</comment>
<evidence type="ECO:0000256" key="1">
    <source>
        <dbReference type="SAM" id="MobiDB-lite"/>
    </source>
</evidence>
<organism evidence="2 3">
    <name type="scientific">Rhodococcus opacus</name>
    <name type="common">Nocardia opaca</name>
    <dbReference type="NCBI Taxonomy" id="37919"/>
    <lineage>
        <taxon>Bacteria</taxon>
        <taxon>Bacillati</taxon>
        <taxon>Actinomycetota</taxon>
        <taxon>Actinomycetes</taxon>
        <taxon>Mycobacteriales</taxon>
        <taxon>Nocardiaceae</taxon>
        <taxon>Rhodococcus</taxon>
    </lineage>
</organism>
<sequence length="116" mass="12400">MNFPHGETVTVIRHTAGKDRNGDPLPGSDSAHTIEKCGIAWASAAGSVGTSENTDRREAVLSTVTLYAPVGADILSTDHVVLPDGDKYRVVGKPTRWRSPFTGREFGVEVLLKAVL</sequence>
<feature type="region of interest" description="Disordered" evidence="1">
    <location>
        <begin position="1"/>
        <end position="30"/>
    </location>
</feature>
<proteinExistence type="predicted"/>
<protein>
    <recommendedName>
        <fullName evidence="4">Head-tail adaptor protein</fullName>
    </recommendedName>
</protein>
<evidence type="ECO:0000313" key="2">
    <source>
        <dbReference type="EMBL" id="PQP24161.1"/>
    </source>
</evidence>
<dbReference type="RefSeq" id="WP_105415312.1">
    <property type="nucleotide sequence ID" value="NZ_PUIO01000015.1"/>
</dbReference>
<accession>A0A2S8JAT8</accession>
<dbReference type="AlphaFoldDB" id="A0A2S8JAT8"/>
<reference evidence="3" key="1">
    <citation type="submission" date="2018-02" db="EMBL/GenBank/DDBJ databases">
        <title>Draft genome sequencing of Rhodococcus opacus KU647198.</title>
        <authorList>
            <person name="Zheng B.-X."/>
        </authorList>
    </citation>
    <scope>NUCLEOTIDE SEQUENCE [LARGE SCALE GENOMIC DNA]</scope>
    <source>
        <strain evidence="3">04-OD7</strain>
    </source>
</reference>
<dbReference type="EMBL" id="PUIO01000015">
    <property type="protein sequence ID" value="PQP24161.1"/>
    <property type="molecule type" value="Genomic_DNA"/>
</dbReference>